<dbReference type="PROSITE" id="PS51186">
    <property type="entry name" value="GNAT"/>
    <property type="match status" value="1"/>
</dbReference>
<dbReference type="InterPro" id="IPR051908">
    <property type="entry name" value="Ribosomal_N-acetyltransferase"/>
</dbReference>
<protein>
    <submittedName>
        <fullName evidence="2">GNAT family N-acetyltransferase</fullName>
    </submittedName>
</protein>
<dbReference type="InterPro" id="IPR000182">
    <property type="entry name" value="GNAT_dom"/>
</dbReference>
<dbReference type="RefSeq" id="WP_344926575.1">
    <property type="nucleotide sequence ID" value="NZ_BAAAYK010000038.1"/>
</dbReference>
<feature type="domain" description="N-acetyltransferase" evidence="1">
    <location>
        <begin position="16"/>
        <end position="184"/>
    </location>
</feature>
<dbReference type="SUPFAM" id="SSF55729">
    <property type="entry name" value="Acyl-CoA N-acyltransferases (Nat)"/>
    <property type="match status" value="1"/>
</dbReference>
<dbReference type="Proteomes" id="UP001500483">
    <property type="component" value="Unassembled WGS sequence"/>
</dbReference>
<accession>A0ABP6RUT0</accession>
<evidence type="ECO:0000313" key="2">
    <source>
        <dbReference type="EMBL" id="GAA3357564.1"/>
    </source>
</evidence>
<dbReference type="EMBL" id="BAAAYK010000038">
    <property type="protein sequence ID" value="GAA3357564.1"/>
    <property type="molecule type" value="Genomic_DNA"/>
</dbReference>
<comment type="caution">
    <text evidence="2">The sequence shown here is derived from an EMBL/GenBank/DDBJ whole genome shotgun (WGS) entry which is preliminary data.</text>
</comment>
<dbReference type="InterPro" id="IPR016181">
    <property type="entry name" value="Acyl_CoA_acyltransferase"/>
</dbReference>
<evidence type="ECO:0000259" key="1">
    <source>
        <dbReference type="PROSITE" id="PS51186"/>
    </source>
</evidence>
<gene>
    <name evidence="2" type="ORF">GCM10020366_26130</name>
</gene>
<dbReference type="Pfam" id="PF13302">
    <property type="entry name" value="Acetyltransf_3"/>
    <property type="match status" value="1"/>
</dbReference>
<dbReference type="PANTHER" id="PTHR43441">
    <property type="entry name" value="RIBOSOMAL-PROTEIN-SERINE ACETYLTRANSFERASE"/>
    <property type="match status" value="1"/>
</dbReference>
<dbReference type="PANTHER" id="PTHR43441:SF10">
    <property type="entry name" value="ACETYLTRANSFERASE"/>
    <property type="match status" value="1"/>
</dbReference>
<name>A0ABP6RUT0_9PSEU</name>
<evidence type="ECO:0000313" key="3">
    <source>
        <dbReference type="Proteomes" id="UP001500483"/>
    </source>
</evidence>
<keyword evidence="3" id="KW-1185">Reference proteome</keyword>
<reference evidence="3" key="1">
    <citation type="journal article" date="2019" name="Int. J. Syst. Evol. Microbiol.">
        <title>The Global Catalogue of Microorganisms (GCM) 10K type strain sequencing project: providing services to taxonomists for standard genome sequencing and annotation.</title>
        <authorList>
            <consortium name="The Broad Institute Genomics Platform"/>
            <consortium name="The Broad Institute Genome Sequencing Center for Infectious Disease"/>
            <person name="Wu L."/>
            <person name="Ma J."/>
        </authorList>
    </citation>
    <scope>NUCLEOTIDE SEQUENCE [LARGE SCALE GENOMIC DNA]</scope>
    <source>
        <strain evidence="3">JCM 9687</strain>
    </source>
</reference>
<dbReference type="Gene3D" id="3.40.630.30">
    <property type="match status" value="1"/>
</dbReference>
<sequence>MAALHFPDPPLTDGVVALRPWQEADLPRRFDAFSDPVSLRFSWPRTERFTAEHVRHRMAADDEAQLRGERLAFAIVDPHVPSRILGGASLYDVDREQLRAGVGYWLAADARGRGVATRSVRLLAAWAFDELGMLRLELTCDPANIPSRRVAERCGFALEGVLRSHLRFRGGRRDTAVFGLLPGELR</sequence>
<proteinExistence type="predicted"/>
<organism evidence="2 3">
    <name type="scientific">Saccharopolyspora gregorii</name>
    <dbReference type="NCBI Taxonomy" id="33914"/>
    <lineage>
        <taxon>Bacteria</taxon>
        <taxon>Bacillati</taxon>
        <taxon>Actinomycetota</taxon>
        <taxon>Actinomycetes</taxon>
        <taxon>Pseudonocardiales</taxon>
        <taxon>Pseudonocardiaceae</taxon>
        <taxon>Saccharopolyspora</taxon>
    </lineage>
</organism>